<protein>
    <submittedName>
        <fullName evidence="4">Unannotated protein</fullName>
    </submittedName>
</protein>
<sequence length="523" mass="56154">MQAEADSRLAVADLGSNSFRLVVFETHSPEPGGLGGWWKRTDEIHEPVRIGAGVDEAGALGADGIARALATIEVFAHFCDAAGLAHDEIDMVATSAIREASNAEAFLEEAHRRAGRPLRVLSREEEARYGFLAAVNSSDIRDGAVLDLGGGSLQLIAVEGREAGALDSWRLGAVRMTERFLPGDGPATADQLAALRDHVARKLRGATWLTGAERLVGIGGTVRNLAAAVQRAGRVPEFGVQGFVIEREALDDLVERLAALPACERGSVPGIKPARADIILAGAVVVQSVLARGDLSGIEVTEAGLREGVFFERAFGEAREPLFGTARRPVFDDVRRASVLNLAAQYDSHAAHTDHVARLALGLFDDLAAAGLHSGDPRERELLWAASLLHDIGVAVDYDDHHKHSRYLVLNAGLPGFSPREVALIGQIVRYHRKGMPDPGPFAGLFQDGDAALLNRCAVLLRLGEDLERSRDQLVRSARVRADSKGPVRLELEADGQARVARWAASREGELFERTFGRALEVA</sequence>
<accession>A0A6J7J6D2</accession>
<dbReference type="GO" id="GO:0016462">
    <property type="term" value="F:pyrophosphatase activity"/>
    <property type="evidence" value="ECO:0007669"/>
    <property type="project" value="TreeGrafter"/>
</dbReference>
<dbReference type="CDD" id="cd00077">
    <property type="entry name" value="HDc"/>
    <property type="match status" value="1"/>
</dbReference>
<dbReference type="PANTHER" id="PTHR30005">
    <property type="entry name" value="EXOPOLYPHOSPHATASE"/>
    <property type="match status" value="1"/>
</dbReference>
<keyword evidence="1" id="KW-0378">Hydrolase</keyword>
<dbReference type="SUPFAM" id="SSF109604">
    <property type="entry name" value="HD-domain/PDEase-like"/>
    <property type="match status" value="1"/>
</dbReference>
<dbReference type="Pfam" id="PF21447">
    <property type="entry name" value="Ppx-GppA_III"/>
    <property type="match status" value="1"/>
</dbReference>
<dbReference type="InterPro" id="IPR003607">
    <property type="entry name" value="HD/PDEase_dom"/>
</dbReference>
<evidence type="ECO:0000259" key="2">
    <source>
        <dbReference type="Pfam" id="PF02541"/>
    </source>
</evidence>
<evidence type="ECO:0000259" key="3">
    <source>
        <dbReference type="Pfam" id="PF21447"/>
    </source>
</evidence>
<name>A0A6J7J6D2_9ZZZZ</name>
<dbReference type="Gene3D" id="3.30.420.40">
    <property type="match status" value="1"/>
</dbReference>
<dbReference type="InterPro" id="IPR050273">
    <property type="entry name" value="GppA/Ppx_hydrolase"/>
</dbReference>
<dbReference type="Gene3D" id="1.10.3210.10">
    <property type="entry name" value="Hypothetical protein af1432"/>
    <property type="match status" value="1"/>
</dbReference>
<dbReference type="InterPro" id="IPR030673">
    <property type="entry name" value="PyroPPase_GppA_Ppx"/>
</dbReference>
<dbReference type="InterPro" id="IPR003695">
    <property type="entry name" value="Ppx_GppA_N"/>
</dbReference>
<dbReference type="SUPFAM" id="SSF53067">
    <property type="entry name" value="Actin-like ATPase domain"/>
    <property type="match status" value="2"/>
</dbReference>
<dbReference type="EMBL" id="CAFBMX010000008">
    <property type="protein sequence ID" value="CAB4938815.1"/>
    <property type="molecule type" value="Genomic_DNA"/>
</dbReference>
<dbReference type="Gene3D" id="3.30.420.150">
    <property type="entry name" value="Exopolyphosphatase. Domain 2"/>
    <property type="match status" value="1"/>
</dbReference>
<proteinExistence type="predicted"/>
<evidence type="ECO:0000313" key="4">
    <source>
        <dbReference type="EMBL" id="CAB4938815.1"/>
    </source>
</evidence>
<feature type="domain" description="Ppx/GppA phosphatase C-terminal" evidence="3">
    <location>
        <begin position="334"/>
        <end position="485"/>
    </location>
</feature>
<dbReference type="CDD" id="cd24052">
    <property type="entry name" value="ASKHA_NBD_HpPPX-GppA-like"/>
    <property type="match status" value="1"/>
</dbReference>
<organism evidence="4">
    <name type="scientific">freshwater metagenome</name>
    <dbReference type="NCBI Taxonomy" id="449393"/>
    <lineage>
        <taxon>unclassified sequences</taxon>
        <taxon>metagenomes</taxon>
        <taxon>ecological metagenomes</taxon>
    </lineage>
</organism>
<feature type="domain" description="Ppx/GppA phosphatase N-terminal" evidence="2">
    <location>
        <begin position="46"/>
        <end position="312"/>
    </location>
</feature>
<dbReference type="Pfam" id="PF02541">
    <property type="entry name" value="Ppx-GppA"/>
    <property type="match status" value="1"/>
</dbReference>
<gene>
    <name evidence="4" type="ORF">UFOPK3674_01680</name>
</gene>
<dbReference type="PANTHER" id="PTHR30005:SF0">
    <property type="entry name" value="RETROGRADE REGULATION PROTEIN 2"/>
    <property type="match status" value="1"/>
</dbReference>
<dbReference type="AlphaFoldDB" id="A0A6J7J6D2"/>
<dbReference type="InterPro" id="IPR048950">
    <property type="entry name" value="Ppx_GppA_C"/>
</dbReference>
<evidence type="ECO:0000256" key="1">
    <source>
        <dbReference type="ARBA" id="ARBA00022801"/>
    </source>
</evidence>
<reference evidence="4" key="1">
    <citation type="submission" date="2020-05" db="EMBL/GenBank/DDBJ databases">
        <authorList>
            <person name="Chiriac C."/>
            <person name="Salcher M."/>
            <person name="Ghai R."/>
            <person name="Kavagutti S V."/>
        </authorList>
    </citation>
    <scope>NUCLEOTIDE SEQUENCE</scope>
</reference>
<dbReference type="PIRSF" id="PIRSF001267">
    <property type="entry name" value="Pyrophosphatase_GppA_Ppx"/>
    <property type="match status" value="1"/>
</dbReference>
<dbReference type="InterPro" id="IPR043129">
    <property type="entry name" value="ATPase_NBD"/>
</dbReference>